<dbReference type="EC" id="2.7.7.41" evidence="6"/>
<name>A0ABR7NGI8_9FIRM</name>
<evidence type="ECO:0000256" key="11">
    <source>
        <dbReference type="ARBA" id="ARBA00022692"/>
    </source>
</evidence>
<evidence type="ECO:0000256" key="2">
    <source>
        <dbReference type="ARBA" id="ARBA00004651"/>
    </source>
</evidence>
<keyword evidence="15 24" id="KW-0472">Membrane</keyword>
<dbReference type="RefSeq" id="WP_262399143.1">
    <property type="nucleotide sequence ID" value="NZ_JACRTB010000005.1"/>
</dbReference>
<proteinExistence type="inferred from homology"/>
<keyword evidence="10" id="KW-0808">Transferase</keyword>
<evidence type="ECO:0000256" key="19">
    <source>
        <dbReference type="ARBA" id="ARBA00031825"/>
    </source>
</evidence>
<protein>
    <recommendedName>
        <fullName evidence="7">Phosphatidate cytidylyltransferase</fullName>
        <ecNumber evidence="6">2.7.7.41</ecNumber>
    </recommendedName>
    <alternativeName>
        <fullName evidence="20">CDP-DAG synthase</fullName>
    </alternativeName>
    <alternativeName>
        <fullName evidence="22">CDP-DG synthase</fullName>
    </alternativeName>
    <alternativeName>
        <fullName evidence="18">CDP-diacylglycerol synthase</fullName>
    </alternativeName>
    <alternativeName>
        <fullName evidence="21">CDP-diglyceride pyrophosphorylase</fullName>
    </alternativeName>
    <alternativeName>
        <fullName evidence="23">CDP-diglyceride synthase</fullName>
    </alternativeName>
    <alternativeName>
        <fullName evidence="19">CTP:phosphatidate cytidylyltransferase</fullName>
    </alternativeName>
</protein>
<comment type="subcellular location">
    <subcellularLocation>
        <location evidence="2">Cell membrane</location>
        <topology evidence="2">Multi-pass membrane protein</topology>
    </subcellularLocation>
</comment>
<evidence type="ECO:0000313" key="25">
    <source>
        <dbReference type="EMBL" id="MBC8575516.1"/>
    </source>
</evidence>
<evidence type="ECO:0000256" key="4">
    <source>
        <dbReference type="ARBA" id="ARBA00005189"/>
    </source>
</evidence>
<keyword evidence="8" id="KW-1003">Cell membrane</keyword>
<evidence type="ECO:0000256" key="24">
    <source>
        <dbReference type="SAM" id="Phobius"/>
    </source>
</evidence>
<comment type="pathway">
    <text evidence="3">Phospholipid metabolism; CDP-diacylglycerol biosynthesis; CDP-diacylglycerol from sn-glycerol 3-phosphate: step 3/3.</text>
</comment>
<feature type="transmembrane region" description="Helical" evidence="24">
    <location>
        <begin position="75"/>
        <end position="92"/>
    </location>
</feature>
<keyword evidence="16" id="KW-0594">Phospholipid biosynthesis</keyword>
<dbReference type="PANTHER" id="PTHR46382">
    <property type="entry name" value="PHOSPHATIDATE CYTIDYLYLTRANSFERASE"/>
    <property type="match status" value="1"/>
</dbReference>
<reference evidence="25 26" key="1">
    <citation type="submission" date="2020-08" db="EMBL/GenBank/DDBJ databases">
        <title>Genome public.</title>
        <authorList>
            <person name="Liu C."/>
            <person name="Sun Q."/>
        </authorList>
    </citation>
    <scope>NUCLEOTIDE SEQUENCE [LARGE SCALE GENOMIC DNA]</scope>
    <source>
        <strain evidence="25 26">BX1</strain>
    </source>
</reference>
<evidence type="ECO:0000256" key="17">
    <source>
        <dbReference type="ARBA" id="ARBA00023264"/>
    </source>
</evidence>
<evidence type="ECO:0000256" key="10">
    <source>
        <dbReference type="ARBA" id="ARBA00022679"/>
    </source>
</evidence>
<dbReference type="GO" id="GO:0016779">
    <property type="term" value="F:nucleotidyltransferase activity"/>
    <property type="evidence" value="ECO:0007669"/>
    <property type="project" value="UniProtKB-KW"/>
</dbReference>
<dbReference type="Pfam" id="PF01148">
    <property type="entry name" value="CTP_transf_1"/>
    <property type="match status" value="1"/>
</dbReference>
<comment type="similarity">
    <text evidence="5">Belongs to the CDS family.</text>
</comment>
<feature type="transmembrane region" description="Helical" evidence="24">
    <location>
        <begin position="12"/>
        <end position="39"/>
    </location>
</feature>
<evidence type="ECO:0000256" key="6">
    <source>
        <dbReference type="ARBA" id="ARBA00012487"/>
    </source>
</evidence>
<evidence type="ECO:0000256" key="3">
    <source>
        <dbReference type="ARBA" id="ARBA00005119"/>
    </source>
</evidence>
<evidence type="ECO:0000256" key="23">
    <source>
        <dbReference type="ARBA" id="ARBA00033406"/>
    </source>
</evidence>
<evidence type="ECO:0000256" key="15">
    <source>
        <dbReference type="ARBA" id="ARBA00023136"/>
    </source>
</evidence>
<feature type="transmembrane region" description="Helical" evidence="24">
    <location>
        <begin position="104"/>
        <end position="123"/>
    </location>
</feature>
<dbReference type="EMBL" id="JACRTB010000005">
    <property type="protein sequence ID" value="MBC8575516.1"/>
    <property type="molecule type" value="Genomic_DNA"/>
</dbReference>
<evidence type="ECO:0000256" key="7">
    <source>
        <dbReference type="ARBA" id="ARBA00019373"/>
    </source>
</evidence>
<dbReference type="PANTHER" id="PTHR46382:SF1">
    <property type="entry name" value="PHOSPHATIDATE CYTIDYLYLTRANSFERASE"/>
    <property type="match status" value="1"/>
</dbReference>
<evidence type="ECO:0000256" key="13">
    <source>
        <dbReference type="ARBA" id="ARBA00022989"/>
    </source>
</evidence>
<evidence type="ECO:0000256" key="8">
    <source>
        <dbReference type="ARBA" id="ARBA00022475"/>
    </source>
</evidence>
<evidence type="ECO:0000313" key="26">
    <source>
        <dbReference type="Proteomes" id="UP000658131"/>
    </source>
</evidence>
<keyword evidence="26" id="KW-1185">Reference proteome</keyword>
<evidence type="ECO:0000256" key="12">
    <source>
        <dbReference type="ARBA" id="ARBA00022695"/>
    </source>
</evidence>
<feature type="transmembrane region" description="Helical" evidence="24">
    <location>
        <begin position="129"/>
        <end position="153"/>
    </location>
</feature>
<evidence type="ECO:0000256" key="16">
    <source>
        <dbReference type="ARBA" id="ARBA00023209"/>
    </source>
</evidence>
<feature type="transmembrane region" description="Helical" evidence="24">
    <location>
        <begin position="202"/>
        <end position="224"/>
    </location>
</feature>
<comment type="pathway">
    <text evidence="4">Lipid metabolism.</text>
</comment>
<evidence type="ECO:0000256" key="5">
    <source>
        <dbReference type="ARBA" id="ARBA00010185"/>
    </source>
</evidence>
<evidence type="ECO:0000256" key="21">
    <source>
        <dbReference type="ARBA" id="ARBA00032396"/>
    </source>
</evidence>
<keyword evidence="12 25" id="KW-0548">Nucleotidyltransferase</keyword>
<feature type="transmembrane region" description="Helical" evidence="24">
    <location>
        <begin position="255"/>
        <end position="274"/>
    </location>
</feature>
<comment type="caution">
    <text evidence="25">The sequence shown here is derived from an EMBL/GenBank/DDBJ whole genome shotgun (WGS) entry which is preliminary data.</text>
</comment>
<evidence type="ECO:0000256" key="20">
    <source>
        <dbReference type="ARBA" id="ARBA00032253"/>
    </source>
</evidence>
<organism evidence="25 26">
    <name type="scientific">Yanshouia hominis</name>
    <dbReference type="NCBI Taxonomy" id="2763673"/>
    <lineage>
        <taxon>Bacteria</taxon>
        <taxon>Bacillati</taxon>
        <taxon>Bacillota</taxon>
        <taxon>Clostridia</taxon>
        <taxon>Eubacteriales</taxon>
        <taxon>Oscillospiraceae</taxon>
        <taxon>Yanshouia</taxon>
    </lineage>
</organism>
<feature type="transmembrane region" description="Helical" evidence="24">
    <location>
        <begin position="174"/>
        <end position="196"/>
    </location>
</feature>
<evidence type="ECO:0000256" key="14">
    <source>
        <dbReference type="ARBA" id="ARBA00023098"/>
    </source>
</evidence>
<keyword evidence="14" id="KW-0443">Lipid metabolism</keyword>
<accession>A0ABR7NGI8</accession>
<dbReference type="Proteomes" id="UP000658131">
    <property type="component" value="Unassembled WGS sequence"/>
</dbReference>
<evidence type="ECO:0000256" key="18">
    <source>
        <dbReference type="ARBA" id="ARBA00029893"/>
    </source>
</evidence>
<keyword evidence="17" id="KW-1208">Phospholipid metabolism</keyword>
<evidence type="ECO:0000256" key="9">
    <source>
        <dbReference type="ARBA" id="ARBA00022516"/>
    </source>
</evidence>
<evidence type="ECO:0000256" key="1">
    <source>
        <dbReference type="ARBA" id="ARBA00001698"/>
    </source>
</evidence>
<evidence type="ECO:0000256" key="22">
    <source>
        <dbReference type="ARBA" id="ARBA00032743"/>
    </source>
</evidence>
<sequence length="278" mass="30378">MKQRIISALFGLVILFAVFALFETIVLNAVVAAVIVLALHELFTAAGERHTSISYLAMGFGATIPFFKTWMLERVLPAVCFLFAFVLLCALLRHHRDVKAERMGFIFCFTILIAFSTTCFVYLRDFFGLRIGFYAVLVTLVGAWMSDTGAYFFGLAFGRHKLAPEISPKKTVEGALGGILVALASQGLVAFGYSFYCAKAGAAFSINLPLLLACSPLISVVSIVGDLSASVMKRQFGIKDFGHIMPGHGGVLDRFDSVLLVIPFVYNLFLYLPLVSTL</sequence>
<keyword evidence="9" id="KW-0444">Lipid biosynthesis</keyword>
<keyword evidence="13 24" id="KW-1133">Transmembrane helix</keyword>
<gene>
    <name evidence="25" type="ORF">H8717_03685</name>
</gene>
<keyword evidence="11 24" id="KW-0812">Transmembrane</keyword>
<comment type="catalytic activity">
    <reaction evidence="1">
        <text>a 1,2-diacyl-sn-glycero-3-phosphate + CTP + H(+) = a CDP-1,2-diacyl-sn-glycerol + diphosphate</text>
        <dbReference type="Rhea" id="RHEA:16229"/>
        <dbReference type="ChEBI" id="CHEBI:15378"/>
        <dbReference type="ChEBI" id="CHEBI:33019"/>
        <dbReference type="ChEBI" id="CHEBI:37563"/>
        <dbReference type="ChEBI" id="CHEBI:58332"/>
        <dbReference type="ChEBI" id="CHEBI:58608"/>
        <dbReference type="EC" id="2.7.7.41"/>
    </reaction>
</comment>